<dbReference type="GO" id="GO:0004416">
    <property type="term" value="F:hydroxyacylglutathione hydrolase activity"/>
    <property type="evidence" value="ECO:0007669"/>
    <property type="project" value="UniProtKB-EC"/>
</dbReference>
<dbReference type="RefSeq" id="WP_079539090.1">
    <property type="nucleotide sequence ID" value="NZ_FKLO01000016.1"/>
</dbReference>
<evidence type="ECO:0000259" key="1">
    <source>
        <dbReference type="SMART" id="SM00849"/>
    </source>
</evidence>
<dbReference type="AlphaFoldDB" id="A0A1C3H274"/>
<dbReference type="Pfam" id="PF00753">
    <property type="entry name" value="Lactamase_B"/>
    <property type="match status" value="1"/>
</dbReference>
<reference evidence="3" key="1">
    <citation type="submission" date="2016-04" db="EMBL/GenBank/DDBJ databases">
        <authorList>
            <person name="Tagini F."/>
        </authorList>
    </citation>
    <scope>NUCLEOTIDE SEQUENCE [LARGE SCALE GENOMIC DNA]</scope>
    <source>
        <strain evidence="3">CHUV0807</strain>
    </source>
</reference>
<name>A0A1C3H274_9GAMM</name>
<dbReference type="InterPro" id="IPR051682">
    <property type="entry name" value="Mito_Persulfide_Diox"/>
</dbReference>
<protein>
    <submittedName>
        <fullName evidence="2">Hydroxyacylglutathione hydrolase</fullName>
        <ecNumber evidence="2">3.1.2.6</ecNumber>
    </submittedName>
</protein>
<dbReference type="CDD" id="cd16275">
    <property type="entry name" value="BaeB-like_MBL-fold"/>
    <property type="match status" value="1"/>
</dbReference>
<dbReference type="Gene3D" id="3.60.15.10">
    <property type="entry name" value="Ribonuclease Z/Hydroxyacylglutathione hydrolase-like"/>
    <property type="match status" value="1"/>
</dbReference>
<dbReference type="InterPro" id="IPR001279">
    <property type="entry name" value="Metallo-B-lactamas"/>
</dbReference>
<sequence length="233" mass="25603">MAHEILTLIAEDHDNFIHIIADRHTGEAMVVDPAWDAEGIREVLAEEGLTLTGILITHSHHDHVNAVRELYGERITLFISEAEQPHWPDCPEDAVLVNDGDEISFGGSSIGVIMTPGHTPGSCCYRLGGDLICGDTLFIYGCGRADLKGSDPHALYRSLQKLKTLPAATRLHVGHHYGIAETSTLGEQLAGNPFLLIDNEADFVRYRMELAAKTRHAPYGPISRDELERVLHG</sequence>
<dbReference type="SUPFAM" id="SSF56281">
    <property type="entry name" value="Metallo-hydrolase/oxidoreductase"/>
    <property type="match status" value="1"/>
</dbReference>
<dbReference type="PANTHER" id="PTHR43084">
    <property type="entry name" value="PERSULFIDE DIOXYGENASE ETHE1"/>
    <property type="match status" value="1"/>
</dbReference>
<dbReference type="EC" id="3.1.2.6" evidence="2"/>
<dbReference type="GO" id="GO:0006749">
    <property type="term" value="P:glutathione metabolic process"/>
    <property type="evidence" value="ECO:0007669"/>
    <property type="project" value="TreeGrafter"/>
</dbReference>
<evidence type="ECO:0000313" key="2">
    <source>
        <dbReference type="EMBL" id="SAM57412.1"/>
    </source>
</evidence>
<feature type="domain" description="Metallo-beta-lactamase" evidence="1">
    <location>
        <begin position="14"/>
        <end position="175"/>
    </location>
</feature>
<proteinExistence type="predicted"/>
<organism evidence="2 3">
    <name type="scientific">Cardiobacterium hominis</name>
    <dbReference type="NCBI Taxonomy" id="2718"/>
    <lineage>
        <taxon>Bacteria</taxon>
        <taxon>Pseudomonadati</taxon>
        <taxon>Pseudomonadota</taxon>
        <taxon>Gammaproteobacteria</taxon>
        <taxon>Cardiobacteriales</taxon>
        <taxon>Cardiobacteriaceae</taxon>
        <taxon>Cardiobacterium</taxon>
    </lineage>
</organism>
<keyword evidence="2" id="KW-0378">Hydrolase</keyword>
<accession>A0A1C3H274</accession>
<dbReference type="SMART" id="SM00849">
    <property type="entry name" value="Lactamase_B"/>
    <property type="match status" value="1"/>
</dbReference>
<dbReference type="EMBL" id="FKLO01000016">
    <property type="protein sequence ID" value="SAM57412.1"/>
    <property type="molecule type" value="Genomic_DNA"/>
</dbReference>
<gene>
    <name evidence="2" type="ORF">CHUV0807_0284</name>
</gene>
<dbReference type="InterPro" id="IPR036866">
    <property type="entry name" value="RibonucZ/Hydroxyglut_hydro"/>
</dbReference>
<dbReference type="GO" id="GO:0050313">
    <property type="term" value="F:sulfur dioxygenase activity"/>
    <property type="evidence" value="ECO:0007669"/>
    <property type="project" value="TreeGrafter"/>
</dbReference>
<dbReference type="PANTHER" id="PTHR43084:SF1">
    <property type="entry name" value="PERSULFIDE DIOXYGENASE ETHE1, MITOCHONDRIAL"/>
    <property type="match status" value="1"/>
</dbReference>
<evidence type="ECO:0000313" key="3">
    <source>
        <dbReference type="Proteomes" id="UP000190837"/>
    </source>
</evidence>
<dbReference type="GO" id="GO:0070813">
    <property type="term" value="P:hydrogen sulfide metabolic process"/>
    <property type="evidence" value="ECO:0007669"/>
    <property type="project" value="TreeGrafter"/>
</dbReference>
<dbReference type="Proteomes" id="UP000190837">
    <property type="component" value="Unassembled WGS sequence"/>
</dbReference>